<keyword evidence="1" id="KW-0479">Metal-binding</keyword>
<comment type="caution">
    <text evidence="4">The sequence shown here is derived from an EMBL/GenBank/DDBJ whole genome shotgun (WGS) entry which is preliminary data.</text>
</comment>
<evidence type="ECO:0000256" key="1">
    <source>
        <dbReference type="PROSITE-ProRule" id="PRU00047"/>
    </source>
</evidence>
<dbReference type="PANTHER" id="PTHR15503:SF45">
    <property type="entry name" value="RNA-DIRECTED DNA POLYMERASE HOMOLOG"/>
    <property type="match status" value="1"/>
</dbReference>
<dbReference type="InterPro" id="IPR005162">
    <property type="entry name" value="Retrotrans_gag_dom"/>
</dbReference>
<dbReference type="Pfam" id="PF00098">
    <property type="entry name" value="zf-CCHC"/>
    <property type="match status" value="1"/>
</dbReference>
<reference evidence="4" key="2">
    <citation type="submission" date="2022-01" db="EMBL/GenBank/DDBJ databases">
        <authorList>
            <person name="Yamashiro T."/>
            <person name="Shiraishi A."/>
            <person name="Satake H."/>
            <person name="Nakayama K."/>
        </authorList>
    </citation>
    <scope>NUCLEOTIDE SEQUENCE</scope>
</reference>
<evidence type="ECO:0000313" key="4">
    <source>
        <dbReference type="EMBL" id="GJT71988.1"/>
    </source>
</evidence>
<feature type="region of interest" description="Disordered" evidence="2">
    <location>
        <begin position="386"/>
        <end position="413"/>
    </location>
</feature>
<dbReference type="GO" id="GO:0003964">
    <property type="term" value="F:RNA-directed DNA polymerase activity"/>
    <property type="evidence" value="ECO:0007669"/>
    <property type="project" value="UniProtKB-KW"/>
</dbReference>
<dbReference type="PANTHER" id="PTHR15503">
    <property type="entry name" value="LDOC1 RELATED"/>
    <property type="match status" value="1"/>
</dbReference>
<gene>
    <name evidence="4" type="ORF">Tco_1031274</name>
</gene>
<dbReference type="Proteomes" id="UP001151760">
    <property type="component" value="Unassembled WGS sequence"/>
</dbReference>
<keyword evidence="5" id="KW-1185">Reference proteome</keyword>
<dbReference type="SUPFAM" id="SSF57756">
    <property type="entry name" value="Retrovirus zinc finger-like domains"/>
    <property type="match status" value="1"/>
</dbReference>
<dbReference type="InterPro" id="IPR036875">
    <property type="entry name" value="Znf_CCHC_sf"/>
</dbReference>
<evidence type="ECO:0000259" key="3">
    <source>
        <dbReference type="PROSITE" id="PS50158"/>
    </source>
</evidence>
<dbReference type="SUPFAM" id="SSF56672">
    <property type="entry name" value="DNA/RNA polymerases"/>
    <property type="match status" value="1"/>
</dbReference>
<dbReference type="Gene3D" id="2.40.70.10">
    <property type="entry name" value="Acid Proteases"/>
    <property type="match status" value="1"/>
</dbReference>
<dbReference type="SMART" id="SM00343">
    <property type="entry name" value="ZnF_C2HC"/>
    <property type="match status" value="2"/>
</dbReference>
<proteinExistence type="predicted"/>
<sequence length="704" mass="78549">MSASTQALIDAFAAGSPPFLLPPTSPAYDQAPLGHRKAMIHMRDDIPGEDMPPQRRFVLTDPPLGCDVAESSAAVARPPRGQYGFVDIVETGQSLIRSPGHDAWTISRAATRAEDVGYVRALQASKHRMMTSIEEVNLRVSYQAQVRRRESEDFYTQLYDAQTDRRDIRPEIDVTLETHMSSMEWQRLSVEDRAVRQMMCTYVLEARAQIDMVEDTGSSCGGIRRPMQPARIEKIESVFHISSCTIDNQVKFATCTLLGAALTWWNGHVRTLGHDDAYTMTRGTLKKKLADKYSPKGEIKKLEIKLWNLKVRGNDVAAYTHCFQELALMCTKFLADETEKVDKYIGGLPDNIHGNVMLARPKTLDDAIELANDLMDQKLPTYAERQNDNKRKADDSSRNNQQQQPHKKQNVARAYTVGPGEKKAYTGNLPLCTKCNYHHTGQCAPKCGNCKRYGHATSDCRVNTNNNNNNNHNKNQKAGACYECGNTGHIKKNCPKLKNRGNGNGNGVAQGRAYALGGRDASPDSNVITGMFLLNNRYAIILFDTGADRSFVSTTFSALIDITPTTLENHYDVELADGKIIGVNTIIRGFTLNFMNHPFNIDLMPVPLSSFDVIIGMDWLTKYHGVIIYDEKIVRVPFGRETDFLEDLSGIPPARQVEFQIDLIPGAALLARAPYRLAPSEMKELAEQLQELSDKGFIRPNSSP</sequence>
<dbReference type="InterPro" id="IPR001878">
    <property type="entry name" value="Znf_CCHC"/>
</dbReference>
<feature type="domain" description="CCHC-type" evidence="3">
    <location>
        <begin position="481"/>
        <end position="496"/>
    </location>
</feature>
<dbReference type="InterPro" id="IPR043502">
    <property type="entry name" value="DNA/RNA_pol_sf"/>
</dbReference>
<dbReference type="SUPFAM" id="SSF50630">
    <property type="entry name" value="Acid proteases"/>
    <property type="match status" value="1"/>
</dbReference>
<dbReference type="EMBL" id="BQNB010018215">
    <property type="protein sequence ID" value="GJT71988.1"/>
    <property type="molecule type" value="Genomic_DNA"/>
</dbReference>
<dbReference type="InterPro" id="IPR032567">
    <property type="entry name" value="RTL1-rel"/>
</dbReference>
<keyword evidence="4" id="KW-0695">RNA-directed DNA polymerase</keyword>
<evidence type="ECO:0000256" key="2">
    <source>
        <dbReference type="SAM" id="MobiDB-lite"/>
    </source>
</evidence>
<dbReference type="Pfam" id="PF03732">
    <property type="entry name" value="Retrotrans_gag"/>
    <property type="match status" value="1"/>
</dbReference>
<keyword evidence="4" id="KW-0808">Transferase</keyword>
<keyword evidence="1" id="KW-0862">Zinc</keyword>
<dbReference type="Gene3D" id="3.10.10.10">
    <property type="entry name" value="HIV Type 1 Reverse Transcriptase, subunit A, domain 1"/>
    <property type="match status" value="1"/>
</dbReference>
<evidence type="ECO:0000313" key="5">
    <source>
        <dbReference type="Proteomes" id="UP001151760"/>
    </source>
</evidence>
<organism evidence="4 5">
    <name type="scientific">Tanacetum coccineum</name>
    <dbReference type="NCBI Taxonomy" id="301880"/>
    <lineage>
        <taxon>Eukaryota</taxon>
        <taxon>Viridiplantae</taxon>
        <taxon>Streptophyta</taxon>
        <taxon>Embryophyta</taxon>
        <taxon>Tracheophyta</taxon>
        <taxon>Spermatophyta</taxon>
        <taxon>Magnoliopsida</taxon>
        <taxon>eudicotyledons</taxon>
        <taxon>Gunneridae</taxon>
        <taxon>Pentapetalae</taxon>
        <taxon>asterids</taxon>
        <taxon>campanulids</taxon>
        <taxon>Asterales</taxon>
        <taxon>Asteraceae</taxon>
        <taxon>Asteroideae</taxon>
        <taxon>Anthemideae</taxon>
        <taxon>Anthemidinae</taxon>
        <taxon>Tanacetum</taxon>
    </lineage>
</organism>
<keyword evidence="4" id="KW-0548">Nucleotidyltransferase</keyword>
<dbReference type="PROSITE" id="PS50158">
    <property type="entry name" value="ZF_CCHC"/>
    <property type="match status" value="1"/>
</dbReference>
<dbReference type="Pfam" id="PF08284">
    <property type="entry name" value="RVP_2"/>
    <property type="match status" value="1"/>
</dbReference>
<name>A0ABQ5G9M6_9ASTR</name>
<feature type="compositionally biased region" description="Basic and acidic residues" evidence="2">
    <location>
        <begin position="386"/>
        <end position="397"/>
    </location>
</feature>
<reference evidence="4" key="1">
    <citation type="journal article" date="2022" name="Int. J. Mol. Sci.">
        <title>Draft Genome of Tanacetum Coccineum: Genomic Comparison of Closely Related Tanacetum-Family Plants.</title>
        <authorList>
            <person name="Yamashiro T."/>
            <person name="Shiraishi A."/>
            <person name="Nakayama K."/>
            <person name="Satake H."/>
        </authorList>
    </citation>
    <scope>NUCLEOTIDE SEQUENCE</scope>
</reference>
<dbReference type="InterPro" id="IPR021109">
    <property type="entry name" value="Peptidase_aspartic_dom_sf"/>
</dbReference>
<dbReference type="Gene3D" id="4.10.60.10">
    <property type="entry name" value="Zinc finger, CCHC-type"/>
    <property type="match status" value="1"/>
</dbReference>
<dbReference type="CDD" id="cd00303">
    <property type="entry name" value="retropepsin_like"/>
    <property type="match status" value="1"/>
</dbReference>
<accession>A0ABQ5G9M6</accession>
<protein>
    <submittedName>
        <fullName evidence="4">Reverse transcriptase domain-containing protein</fullName>
    </submittedName>
</protein>
<keyword evidence="1" id="KW-0863">Zinc-finger</keyword>